<organism evidence="1">
    <name type="scientific">Clostridium botulinum B str. Osaka05</name>
    <dbReference type="NCBI Taxonomy" id="1407017"/>
    <lineage>
        <taxon>Bacteria</taxon>
        <taxon>Bacillati</taxon>
        <taxon>Bacillota</taxon>
        <taxon>Clostridia</taxon>
        <taxon>Eubacteriales</taxon>
        <taxon>Clostridiaceae</taxon>
        <taxon>Clostridium</taxon>
    </lineage>
</organism>
<name>A0A060N9C0_CLOBO</name>
<dbReference type="HOGENOM" id="CLU_2914237_0_0_9"/>
<protein>
    <submittedName>
        <fullName evidence="1">Pseudomonas phage PaP2</fullName>
    </submittedName>
</protein>
<evidence type="ECO:0000313" key="1">
    <source>
        <dbReference type="EMBL" id="BAO04739.1"/>
    </source>
</evidence>
<reference evidence="1" key="1">
    <citation type="submission" date="2013-10" db="EMBL/GenBank/DDBJ databases">
        <title>Draft genome sequence of Clostridium botulinum type B strain Osaka05.</title>
        <authorList>
            <person name="Sakaguchi Y."/>
            <person name="Hosomi K."/>
            <person name="Uchiyama J."/>
            <person name="Ogura Y."/>
            <person name="Sakaguchi M."/>
            <person name="Kohda T."/>
            <person name="Mukamoto M."/>
            <person name="Misawa N."/>
            <person name="Matsuzaki S."/>
            <person name="Hayashi T."/>
            <person name="Kozaki S."/>
        </authorList>
    </citation>
    <scope>NUCLEOTIDE SEQUENCE</scope>
    <source>
        <strain evidence="1">Osaka05</strain>
    </source>
</reference>
<dbReference type="AlphaFoldDB" id="A0A060N9C0"/>
<sequence length="61" mass="7115">MAEKVRVLRIMEYVGDREWVENTLKKGNISANGVKYFGRNEENIIKSCLIDNFPEVLVKEK</sequence>
<proteinExistence type="predicted"/>
<dbReference type="EMBL" id="BA000058">
    <property type="protein sequence ID" value="BAO04739.1"/>
    <property type="molecule type" value="Genomic_DNA"/>
</dbReference>
<dbReference type="Proteomes" id="UP000054164">
    <property type="component" value="Unassembled WGS sequence"/>
</dbReference>
<accession>A0A060N9C0</accession>
<dbReference type="RefSeq" id="WP_030031775.1">
    <property type="nucleotide sequence ID" value="NZ_BA000058.1"/>
</dbReference>
<gene>
    <name evidence="1" type="ORF">CBO05P1_020</name>
</gene>